<accession>A0ABZ3BMM1</accession>
<feature type="transmembrane region" description="Helical" evidence="1">
    <location>
        <begin position="60"/>
        <end position="80"/>
    </location>
</feature>
<keyword evidence="4" id="KW-1185">Reference proteome</keyword>
<name>A0ABZ3BMM1_BURPY</name>
<feature type="chain" id="PRO_5045309672" description="Lipoprotein" evidence="2">
    <location>
        <begin position="24"/>
        <end position="312"/>
    </location>
</feature>
<protein>
    <recommendedName>
        <fullName evidence="5">Lipoprotein</fullName>
    </recommendedName>
</protein>
<keyword evidence="1" id="KW-0812">Transmembrane</keyword>
<sequence>MSMHARPVAVSLLVLLTACTALDPLPYTDPTNQRDFDAILKAVNKRLAAYSNAVTSNTGLIAYNSIVTVAAVGAVVAAVFSHGAARGNLLAGFGIGAGAATAFSSWLNPSGTNDAYRTAAYRTSCLQMAAQQFNDEIGGGNEQRMSGEVTQLTNMTDKVSGTLTGADFSKWNDATPDDIAKSKVNATAAVSQSTAAIASAKQEIAVFHQRGVIVFSALQKIDMQVYAVVKGKAVSYSDLYTSIMKSASSPGASTPGSADAGQQRKPLVGSTQSLADFNLQVTDITKLAGQLSGEHPFSTAATQVSACTVATD</sequence>
<organism evidence="3 4">
    <name type="scientific">Burkholderia pyrrocinia</name>
    <name type="common">Pseudomonas pyrrocinia</name>
    <dbReference type="NCBI Taxonomy" id="60550"/>
    <lineage>
        <taxon>Bacteria</taxon>
        <taxon>Pseudomonadati</taxon>
        <taxon>Pseudomonadota</taxon>
        <taxon>Betaproteobacteria</taxon>
        <taxon>Burkholderiales</taxon>
        <taxon>Burkholderiaceae</taxon>
        <taxon>Burkholderia</taxon>
        <taxon>Burkholderia cepacia complex</taxon>
    </lineage>
</organism>
<evidence type="ECO:0000313" key="4">
    <source>
        <dbReference type="Proteomes" id="UP001484179"/>
    </source>
</evidence>
<feature type="signal peptide" evidence="2">
    <location>
        <begin position="1"/>
        <end position="23"/>
    </location>
</feature>
<evidence type="ECO:0000256" key="1">
    <source>
        <dbReference type="SAM" id="Phobius"/>
    </source>
</evidence>
<dbReference type="EMBL" id="CP150850">
    <property type="protein sequence ID" value="WZW56183.1"/>
    <property type="molecule type" value="Genomic_DNA"/>
</dbReference>
<gene>
    <name evidence="3" type="ORF">WN985_26890</name>
</gene>
<dbReference type="PROSITE" id="PS51257">
    <property type="entry name" value="PROKAR_LIPOPROTEIN"/>
    <property type="match status" value="1"/>
</dbReference>
<feature type="transmembrane region" description="Helical" evidence="1">
    <location>
        <begin position="87"/>
        <end position="107"/>
    </location>
</feature>
<evidence type="ECO:0000256" key="2">
    <source>
        <dbReference type="SAM" id="SignalP"/>
    </source>
</evidence>
<proteinExistence type="predicted"/>
<evidence type="ECO:0008006" key="5">
    <source>
        <dbReference type="Google" id="ProtNLM"/>
    </source>
</evidence>
<dbReference type="Proteomes" id="UP001484179">
    <property type="component" value="Chromosome 2"/>
</dbReference>
<keyword evidence="1" id="KW-0472">Membrane</keyword>
<reference evidence="3 4" key="1">
    <citation type="submission" date="2024-04" db="EMBL/GenBank/DDBJ databases">
        <title>Biological Control Activity of Plant Growth Promoting Rhizobacteria Burkholderia pyrrocinia BX1 against Tobacco black shank Introduction Tobacco black shank (TBS) caused by the oomycete Phytophthora. nicotianae (P. nicotianae) has become a destructive soil.</title>
        <authorList>
            <person name="Liu X."/>
            <person name="Shu C."/>
        </authorList>
    </citation>
    <scope>NUCLEOTIDE SEQUENCE [LARGE SCALE GENOMIC DNA]</scope>
    <source>
        <strain evidence="3 4">BX1</strain>
    </source>
</reference>
<dbReference type="RefSeq" id="WP_342310130.1">
    <property type="nucleotide sequence ID" value="NZ_CP150850.1"/>
</dbReference>
<keyword evidence="1" id="KW-1133">Transmembrane helix</keyword>
<keyword evidence="2" id="KW-0732">Signal</keyword>
<evidence type="ECO:0000313" key="3">
    <source>
        <dbReference type="EMBL" id="WZW56183.1"/>
    </source>
</evidence>